<gene>
    <name evidence="2" type="ORF">FHS09_001315</name>
</gene>
<proteinExistence type="predicted"/>
<accession>A0A7W4WA64</accession>
<reference evidence="2 3" key="1">
    <citation type="submission" date="2020-08" db="EMBL/GenBank/DDBJ databases">
        <title>Genomic Encyclopedia of Type Strains, Phase III (KMG-III): the genomes of soil and plant-associated and newly described type strains.</title>
        <authorList>
            <person name="Whitman W."/>
        </authorList>
    </citation>
    <scope>NUCLEOTIDE SEQUENCE [LARGE SCALE GENOMIC DNA]</scope>
    <source>
        <strain evidence="2 3">CECT 8799</strain>
    </source>
</reference>
<evidence type="ECO:0000313" key="3">
    <source>
        <dbReference type="Proteomes" id="UP000535937"/>
    </source>
</evidence>
<name>A0A7W4WA64_9GAMM</name>
<dbReference type="Proteomes" id="UP000535937">
    <property type="component" value="Unassembled WGS sequence"/>
</dbReference>
<dbReference type="EMBL" id="JACHWZ010000005">
    <property type="protein sequence ID" value="MBB3060496.1"/>
    <property type="molecule type" value="Genomic_DNA"/>
</dbReference>
<feature type="transmembrane region" description="Helical" evidence="1">
    <location>
        <begin position="14"/>
        <end position="39"/>
    </location>
</feature>
<keyword evidence="1" id="KW-1133">Transmembrane helix</keyword>
<evidence type="ECO:0000256" key="1">
    <source>
        <dbReference type="SAM" id="Phobius"/>
    </source>
</evidence>
<dbReference type="AlphaFoldDB" id="A0A7W4WA64"/>
<keyword evidence="1" id="KW-0472">Membrane</keyword>
<organism evidence="2 3">
    <name type="scientific">Microbulbifer rhizosphaerae</name>
    <dbReference type="NCBI Taxonomy" id="1562603"/>
    <lineage>
        <taxon>Bacteria</taxon>
        <taxon>Pseudomonadati</taxon>
        <taxon>Pseudomonadota</taxon>
        <taxon>Gammaproteobacteria</taxon>
        <taxon>Cellvibrionales</taxon>
        <taxon>Microbulbiferaceae</taxon>
        <taxon>Microbulbifer</taxon>
    </lineage>
</organism>
<comment type="caution">
    <text evidence="2">The sequence shown here is derived from an EMBL/GenBank/DDBJ whole genome shotgun (WGS) entry which is preliminary data.</text>
</comment>
<protein>
    <submittedName>
        <fullName evidence="2">Uncharacterized protein</fullName>
    </submittedName>
</protein>
<keyword evidence="1" id="KW-0812">Transmembrane</keyword>
<sequence length="115" mass="13093">MIKHEADLSRVRPIVYILLFTLALVLLGGLAMWPLYLYWLPRPPAPVFEPLPVPPGQVRLQRNPLADLAGYQEREQQRLHSVGWVDREAGVVHMPIERAMDLLLERGLPDAEAPQ</sequence>
<keyword evidence="3" id="KW-1185">Reference proteome</keyword>
<dbReference type="RefSeq" id="WP_183457941.1">
    <property type="nucleotide sequence ID" value="NZ_JACHWZ010000005.1"/>
</dbReference>
<evidence type="ECO:0000313" key="2">
    <source>
        <dbReference type="EMBL" id="MBB3060496.1"/>
    </source>
</evidence>